<dbReference type="EMBL" id="LQQC01000007">
    <property type="protein sequence ID" value="KXZ59064.1"/>
    <property type="molecule type" value="Genomic_DNA"/>
</dbReference>
<dbReference type="Pfam" id="PF00155">
    <property type="entry name" value="Aminotran_1_2"/>
    <property type="match status" value="1"/>
</dbReference>
<keyword evidence="4" id="KW-0238">DNA-binding</keyword>
<dbReference type="PROSITE" id="PS50949">
    <property type="entry name" value="HTH_GNTR"/>
    <property type="match status" value="1"/>
</dbReference>
<dbReference type="InterPro" id="IPR000524">
    <property type="entry name" value="Tscrpt_reg_HTH_GntR"/>
</dbReference>
<organism evidence="8 9">
    <name type="scientific">Brevibacterium ravenspurgense</name>
    <dbReference type="NCBI Taxonomy" id="479117"/>
    <lineage>
        <taxon>Bacteria</taxon>
        <taxon>Bacillati</taxon>
        <taxon>Actinomycetota</taxon>
        <taxon>Actinomycetes</taxon>
        <taxon>Micrococcales</taxon>
        <taxon>Brevibacteriaceae</taxon>
        <taxon>Brevibacterium</taxon>
    </lineage>
</organism>
<dbReference type="PRINTS" id="PR00035">
    <property type="entry name" value="HTHGNTR"/>
</dbReference>
<evidence type="ECO:0000256" key="1">
    <source>
        <dbReference type="ARBA" id="ARBA00005384"/>
    </source>
</evidence>
<comment type="caution">
    <text evidence="8">The sequence shown here is derived from an EMBL/GenBank/DDBJ whole genome shotgun (WGS) entry which is preliminary data.</text>
</comment>
<evidence type="ECO:0000259" key="7">
    <source>
        <dbReference type="PROSITE" id="PS50949"/>
    </source>
</evidence>
<dbReference type="PANTHER" id="PTHR46577:SF1">
    <property type="entry name" value="HTH-TYPE TRANSCRIPTIONAL REGULATORY PROTEIN GABR"/>
    <property type="match status" value="1"/>
</dbReference>
<dbReference type="Gene3D" id="1.10.10.10">
    <property type="entry name" value="Winged helix-like DNA-binding domain superfamily/Winged helix DNA-binding domain"/>
    <property type="match status" value="1"/>
</dbReference>
<dbReference type="GO" id="GO:0003677">
    <property type="term" value="F:DNA binding"/>
    <property type="evidence" value="ECO:0007669"/>
    <property type="project" value="UniProtKB-KW"/>
</dbReference>
<keyword evidence="2" id="KW-0663">Pyridoxal phosphate</keyword>
<dbReference type="InterPro" id="IPR015424">
    <property type="entry name" value="PyrdxlP-dep_Trfase"/>
</dbReference>
<evidence type="ECO:0000313" key="8">
    <source>
        <dbReference type="EMBL" id="KXZ59064.1"/>
    </source>
</evidence>
<evidence type="ECO:0000256" key="5">
    <source>
        <dbReference type="ARBA" id="ARBA00023163"/>
    </source>
</evidence>
<dbReference type="CDD" id="cd07377">
    <property type="entry name" value="WHTH_GntR"/>
    <property type="match status" value="1"/>
</dbReference>
<name>A0A150HAQ8_9MICO</name>
<dbReference type="SMART" id="SM00345">
    <property type="entry name" value="HTH_GNTR"/>
    <property type="match status" value="1"/>
</dbReference>
<dbReference type="Gene3D" id="3.40.640.10">
    <property type="entry name" value="Type I PLP-dependent aspartate aminotransferase-like (Major domain)"/>
    <property type="match status" value="1"/>
</dbReference>
<dbReference type="Pfam" id="PF00392">
    <property type="entry name" value="GntR"/>
    <property type="match status" value="1"/>
</dbReference>
<feature type="domain" description="HTH gntR-type" evidence="7">
    <location>
        <begin position="27"/>
        <end position="95"/>
    </location>
</feature>
<evidence type="ECO:0000256" key="2">
    <source>
        <dbReference type="ARBA" id="ARBA00022898"/>
    </source>
</evidence>
<dbReference type="Proteomes" id="UP000243589">
    <property type="component" value="Unassembled WGS sequence"/>
</dbReference>
<keyword evidence="3" id="KW-0805">Transcription regulation</keyword>
<evidence type="ECO:0000256" key="6">
    <source>
        <dbReference type="SAM" id="MobiDB-lite"/>
    </source>
</evidence>
<dbReference type="GO" id="GO:0030170">
    <property type="term" value="F:pyridoxal phosphate binding"/>
    <property type="evidence" value="ECO:0007669"/>
    <property type="project" value="InterPro"/>
</dbReference>
<dbReference type="SUPFAM" id="SSF53383">
    <property type="entry name" value="PLP-dependent transferases"/>
    <property type="match status" value="1"/>
</dbReference>
<dbReference type="InterPro" id="IPR036390">
    <property type="entry name" value="WH_DNA-bd_sf"/>
</dbReference>
<evidence type="ECO:0000313" key="9">
    <source>
        <dbReference type="Proteomes" id="UP000243589"/>
    </source>
</evidence>
<dbReference type="PATRIC" id="fig|479117.4.peg.618"/>
<dbReference type="SUPFAM" id="SSF46785">
    <property type="entry name" value="Winged helix' DNA-binding domain"/>
    <property type="match status" value="1"/>
</dbReference>
<dbReference type="CDD" id="cd00609">
    <property type="entry name" value="AAT_like"/>
    <property type="match status" value="1"/>
</dbReference>
<dbReference type="InterPro" id="IPR051446">
    <property type="entry name" value="HTH_trans_reg/aminotransferase"/>
</dbReference>
<feature type="compositionally biased region" description="Low complexity" evidence="6">
    <location>
        <begin position="151"/>
        <end position="163"/>
    </location>
</feature>
<dbReference type="GO" id="GO:0003700">
    <property type="term" value="F:DNA-binding transcription factor activity"/>
    <property type="evidence" value="ECO:0007669"/>
    <property type="project" value="InterPro"/>
</dbReference>
<reference evidence="8 9" key="1">
    <citation type="submission" date="2016-01" db="EMBL/GenBank/DDBJ databases">
        <title>Use of Whole Genome Sequencing to ascertain that Brevibacterium massiliense (Roux, Raoult 2009) is a later heterotypic synonym of Brevibacterium ravenspurgense (Mages 2008).</title>
        <authorList>
            <person name="Bernier A.-M."/>
            <person name="Burdz T."/>
            <person name="Huynh C."/>
            <person name="Pachecho A.L."/>
            <person name="Wiebe D."/>
            <person name="Bonner C."/>
            <person name="Bernard K."/>
        </authorList>
    </citation>
    <scope>NUCLEOTIDE SEQUENCE [LARGE SCALE GENOMIC DNA]</scope>
    <source>
        <strain evidence="8 9">CCUG56047</strain>
    </source>
</reference>
<evidence type="ECO:0000256" key="3">
    <source>
        <dbReference type="ARBA" id="ARBA00023015"/>
    </source>
</evidence>
<dbReference type="InterPro" id="IPR015421">
    <property type="entry name" value="PyrdxlP-dep_Trfase_major"/>
</dbReference>
<gene>
    <name evidence="8" type="primary">gabR</name>
    <name evidence="8" type="ORF">Bravens_00617</name>
</gene>
<evidence type="ECO:0000256" key="4">
    <source>
        <dbReference type="ARBA" id="ARBA00023125"/>
    </source>
</evidence>
<dbReference type="PANTHER" id="PTHR46577">
    <property type="entry name" value="HTH-TYPE TRANSCRIPTIONAL REGULATORY PROTEIN GABR"/>
    <property type="match status" value="1"/>
</dbReference>
<accession>A0A150HAQ8</accession>
<comment type="similarity">
    <text evidence="1">In the C-terminal section; belongs to the class-I pyridoxal-phosphate-dependent aminotransferase family.</text>
</comment>
<keyword evidence="5" id="KW-0804">Transcription</keyword>
<dbReference type="InterPro" id="IPR036388">
    <property type="entry name" value="WH-like_DNA-bd_sf"/>
</dbReference>
<sequence length="543" mass="56252">MGGYCLSMARAPRPVTLPVSVDRSTGVSLPVQIAGQLRALIETGTLAPGSELPSTRSLARLAGVSRGSVVAAYEQLTAEGCIVSAEGSGTIVSPDLAAVPRPAAAEHPPTPTKPHNRGQAPRASRESESEGAAADEFRANGQTDAARRSSRGSAGAGSTSSISLLPSRVDGSGVVSPTWRAAWRSAAREAEEDFREGSSEPLGLAELRVAFADRLRRVRGMPASAERVVVTAGARDGLRLVLDCLQHRMGRGGDATGSAVSVGRPVLNIGIESPGYPGLRRAVEALGHLLIPVPVDDHGLVPEQIPDGLDALIVTPSHQYPLGGSLPLARRLAVLAAAEAHGFTVIEDDHTAEFRWDAAPLPTLAGLAVSERAPVVLLSSLASLISPGIALGHLHVPVKWIEDLAVLRAQLGAPVSRILQRAVAGLIESGGLERHAAAVRAQHRIKLDVVRTVLGRVPGFHVDEVPGGLAAVVTVDLPEAELVAAAQSHGVRVQPLSEYWAGQGPGGVGDGGLPDGIVVGFGGPEDELHTGLRRLVEAARSLR</sequence>
<proteinExistence type="inferred from homology"/>
<dbReference type="InterPro" id="IPR004839">
    <property type="entry name" value="Aminotransferase_I/II_large"/>
</dbReference>
<feature type="region of interest" description="Disordered" evidence="6">
    <location>
        <begin position="101"/>
        <end position="172"/>
    </location>
</feature>
<protein>
    <submittedName>
        <fullName evidence="8">HTH-type transcriptional regulatory protein GabR</fullName>
    </submittedName>
</protein>
<dbReference type="AlphaFoldDB" id="A0A150HAQ8"/>
<keyword evidence="9" id="KW-1185">Reference proteome</keyword>